<dbReference type="Proteomes" id="UP001207468">
    <property type="component" value="Unassembled WGS sequence"/>
</dbReference>
<gene>
    <name evidence="1" type="ORF">F5148DRAFT_312916</name>
</gene>
<proteinExistence type="predicted"/>
<evidence type="ECO:0000313" key="1">
    <source>
        <dbReference type="EMBL" id="KAI9459044.1"/>
    </source>
</evidence>
<organism evidence="1 2">
    <name type="scientific">Russula earlei</name>
    <dbReference type="NCBI Taxonomy" id="71964"/>
    <lineage>
        <taxon>Eukaryota</taxon>
        <taxon>Fungi</taxon>
        <taxon>Dikarya</taxon>
        <taxon>Basidiomycota</taxon>
        <taxon>Agaricomycotina</taxon>
        <taxon>Agaricomycetes</taxon>
        <taxon>Russulales</taxon>
        <taxon>Russulaceae</taxon>
        <taxon>Russula</taxon>
    </lineage>
</organism>
<comment type="caution">
    <text evidence="1">The sequence shown here is derived from an EMBL/GenBank/DDBJ whole genome shotgun (WGS) entry which is preliminary data.</text>
</comment>
<keyword evidence="2" id="KW-1185">Reference proteome</keyword>
<sequence>MFGQQDAAFFIESLFKMNARDVYVVGDVPGWHNALMVSRPTVPNSRIDTIADGHPLWLLDYIPSPTSHVVPQKMLTPQNQPDWRPYLEHTNLRMPIFFVQHNGLIGLPLPRATVGDTETLRCADNVAPLGGGHFTQIRISWPGYELWERQIYLKDLTRFRNDITLRHFAKLVARIVDRFLTHAAVTVPIRDLSWRVGVGGITRDDVIIVGVVQVSTAGWMPILQIS</sequence>
<protein>
    <submittedName>
        <fullName evidence="1">Uncharacterized protein</fullName>
    </submittedName>
</protein>
<name>A0ACC0U2S0_9AGAM</name>
<evidence type="ECO:0000313" key="2">
    <source>
        <dbReference type="Proteomes" id="UP001207468"/>
    </source>
</evidence>
<dbReference type="EMBL" id="JAGFNK010000203">
    <property type="protein sequence ID" value="KAI9459044.1"/>
    <property type="molecule type" value="Genomic_DNA"/>
</dbReference>
<reference evidence="1" key="1">
    <citation type="submission" date="2021-03" db="EMBL/GenBank/DDBJ databases">
        <title>Evolutionary priming and transition to the ectomycorrhizal habit in an iconic lineage of mushroom-forming fungi: is preadaptation a requirement?</title>
        <authorList>
            <consortium name="DOE Joint Genome Institute"/>
            <person name="Looney B.P."/>
            <person name="Miyauchi S."/>
            <person name="Morin E."/>
            <person name="Drula E."/>
            <person name="Courty P.E."/>
            <person name="Chicoki N."/>
            <person name="Fauchery L."/>
            <person name="Kohler A."/>
            <person name="Kuo A."/>
            <person name="LaButti K."/>
            <person name="Pangilinan J."/>
            <person name="Lipzen A."/>
            <person name="Riley R."/>
            <person name="Andreopoulos W."/>
            <person name="He G."/>
            <person name="Johnson J."/>
            <person name="Barry K.W."/>
            <person name="Grigoriev I.V."/>
            <person name="Nagy L."/>
            <person name="Hibbett D."/>
            <person name="Henrissat B."/>
            <person name="Matheny P.B."/>
            <person name="Labbe J."/>
            <person name="Martin A.F."/>
        </authorList>
    </citation>
    <scope>NUCLEOTIDE SEQUENCE</scope>
    <source>
        <strain evidence="1">BPL698</strain>
    </source>
</reference>
<accession>A0ACC0U2S0</accession>